<dbReference type="InterPro" id="IPR050834">
    <property type="entry name" value="Glycosyltransf_2"/>
</dbReference>
<organism evidence="5 6">
    <name type="scientific">Photobacterium damselae subsp. damselae</name>
    <name type="common">Listonella damsela</name>
    <dbReference type="NCBI Taxonomy" id="85581"/>
    <lineage>
        <taxon>Bacteria</taxon>
        <taxon>Pseudomonadati</taxon>
        <taxon>Pseudomonadota</taxon>
        <taxon>Gammaproteobacteria</taxon>
        <taxon>Vibrionales</taxon>
        <taxon>Vibrionaceae</taxon>
        <taxon>Photobacterium</taxon>
    </lineage>
</organism>
<dbReference type="Gene3D" id="3.90.550.10">
    <property type="entry name" value="Spore Coat Polysaccharide Biosynthesis Protein SpsA, Chain A"/>
    <property type="match status" value="1"/>
</dbReference>
<proteinExistence type="inferred from homology"/>
<protein>
    <submittedName>
        <fullName evidence="5">Glycosyltransferase</fullName>
    </submittedName>
</protein>
<dbReference type="Pfam" id="PF00535">
    <property type="entry name" value="Glycos_transf_2"/>
    <property type="match status" value="1"/>
</dbReference>
<dbReference type="PANTHER" id="PTHR43685">
    <property type="entry name" value="GLYCOSYLTRANSFERASE"/>
    <property type="match status" value="1"/>
</dbReference>
<feature type="domain" description="Glycosyltransferase 2-like" evidence="4">
    <location>
        <begin position="6"/>
        <end position="167"/>
    </location>
</feature>
<accession>A0A850QZB0</accession>
<dbReference type="PANTHER" id="PTHR43685:SF5">
    <property type="entry name" value="GLYCOSYLTRANSFERASE EPSE-RELATED"/>
    <property type="match status" value="1"/>
</dbReference>
<evidence type="ECO:0000256" key="1">
    <source>
        <dbReference type="ARBA" id="ARBA00006739"/>
    </source>
</evidence>
<gene>
    <name evidence="5" type="ORF">HWA77_24575</name>
</gene>
<dbReference type="AlphaFoldDB" id="A0A850QZB0"/>
<name>A0A850QZB0_PHODD</name>
<evidence type="ECO:0000256" key="2">
    <source>
        <dbReference type="ARBA" id="ARBA00022676"/>
    </source>
</evidence>
<comment type="caution">
    <text evidence="5">The sequence shown here is derived from an EMBL/GenBank/DDBJ whole genome shotgun (WGS) entry which is preliminary data.</text>
</comment>
<dbReference type="EMBL" id="JABXOR010001596">
    <property type="protein sequence ID" value="NVP03383.1"/>
    <property type="molecule type" value="Genomic_DNA"/>
</dbReference>
<keyword evidence="2" id="KW-0328">Glycosyltransferase</keyword>
<dbReference type="SUPFAM" id="SSF53448">
    <property type="entry name" value="Nucleotide-diphospho-sugar transferases"/>
    <property type="match status" value="1"/>
</dbReference>
<evidence type="ECO:0000259" key="4">
    <source>
        <dbReference type="Pfam" id="PF00535"/>
    </source>
</evidence>
<sequence length="269" mass="31179">MNSMFSILMSVYKNEKSLFFHDCLSSLYNQTLKTDNIVIVHDGPLTKELYQVIDKWKALLPITEVILNENVGLGAALNVGLIHCKYNLVARVDTDDINLPNRFDIQYSYMINNPNVALCGSHISEFDDNPDITISKRLVPIGDELNKTIFQRNPFNHMTVMFRKSAVLDAGGYQHLRFMEDYFLWVRMYLKGYQLHNLDTVFVNARIGNGMLERRKGSEYYKSELTFMNYLLKENIPNKPKVIGTFLVRSHLRLLPSSVLKKVYKLVRN</sequence>
<comment type="similarity">
    <text evidence="1">Belongs to the glycosyltransferase 2 family.</text>
</comment>
<dbReference type="InterPro" id="IPR001173">
    <property type="entry name" value="Glyco_trans_2-like"/>
</dbReference>
<evidence type="ECO:0000313" key="5">
    <source>
        <dbReference type="EMBL" id="NVP03383.1"/>
    </source>
</evidence>
<reference evidence="5 6" key="1">
    <citation type="submission" date="2020-06" db="EMBL/GenBank/DDBJ databases">
        <title>Photobacterium damselae subsp. damselae comparative genomics.</title>
        <authorList>
            <person name="Osorio C.R."/>
        </authorList>
    </citation>
    <scope>NUCLEOTIDE SEQUENCE [LARGE SCALE GENOMIC DNA]</scope>
    <source>
        <strain evidence="5 6">TW250/03</strain>
    </source>
</reference>
<evidence type="ECO:0000256" key="3">
    <source>
        <dbReference type="ARBA" id="ARBA00022679"/>
    </source>
</evidence>
<keyword evidence="3 5" id="KW-0808">Transferase</keyword>
<dbReference type="Proteomes" id="UP000533429">
    <property type="component" value="Unassembled WGS sequence"/>
</dbReference>
<dbReference type="GO" id="GO:0016757">
    <property type="term" value="F:glycosyltransferase activity"/>
    <property type="evidence" value="ECO:0007669"/>
    <property type="project" value="UniProtKB-KW"/>
</dbReference>
<dbReference type="InterPro" id="IPR029044">
    <property type="entry name" value="Nucleotide-diphossugar_trans"/>
</dbReference>
<evidence type="ECO:0000313" key="6">
    <source>
        <dbReference type="Proteomes" id="UP000533429"/>
    </source>
</evidence>